<feature type="compositionally biased region" description="Pro residues" evidence="1">
    <location>
        <begin position="14"/>
        <end position="24"/>
    </location>
</feature>
<dbReference type="Gene3D" id="3.50.50.60">
    <property type="entry name" value="FAD/NAD(P)-binding domain"/>
    <property type="match status" value="1"/>
</dbReference>
<feature type="region of interest" description="Disordered" evidence="1">
    <location>
        <begin position="1"/>
        <end position="53"/>
    </location>
</feature>
<keyword evidence="3" id="KW-1185">Reference proteome</keyword>
<organism evidence="2 3">
    <name type="scientific">Actinokineospora bangkokensis</name>
    <dbReference type="NCBI Taxonomy" id="1193682"/>
    <lineage>
        <taxon>Bacteria</taxon>
        <taxon>Bacillati</taxon>
        <taxon>Actinomycetota</taxon>
        <taxon>Actinomycetes</taxon>
        <taxon>Pseudonocardiales</taxon>
        <taxon>Pseudonocardiaceae</taxon>
        <taxon>Actinokineospora</taxon>
    </lineage>
</organism>
<evidence type="ECO:0000313" key="3">
    <source>
        <dbReference type="Proteomes" id="UP000186040"/>
    </source>
</evidence>
<dbReference type="AlphaFoldDB" id="A0A1Q9LIP9"/>
<proteinExistence type="predicted"/>
<accession>A0A1Q9LIP9</accession>
<gene>
    <name evidence="2" type="ORF">BJP25_24055</name>
</gene>
<dbReference type="EMBL" id="MKQR01000018">
    <property type="protein sequence ID" value="OLR91908.1"/>
    <property type="molecule type" value="Genomic_DNA"/>
</dbReference>
<dbReference type="Proteomes" id="UP000186040">
    <property type="component" value="Unassembled WGS sequence"/>
</dbReference>
<protein>
    <submittedName>
        <fullName evidence="2">Uncharacterized protein</fullName>
    </submittedName>
</protein>
<comment type="caution">
    <text evidence="2">The sequence shown here is derived from an EMBL/GenBank/DDBJ whole genome shotgun (WGS) entry which is preliminary data.</text>
</comment>
<evidence type="ECO:0000313" key="2">
    <source>
        <dbReference type="EMBL" id="OLR91908.1"/>
    </source>
</evidence>
<feature type="compositionally biased region" description="Low complexity" evidence="1">
    <location>
        <begin position="1"/>
        <end position="13"/>
    </location>
</feature>
<name>A0A1Q9LIP9_9PSEU</name>
<reference evidence="2 3" key="1">
    <citation type="submission" date="2016-10" db="EMBL/GenBank/DDBJ databases">
        <title>The Draft Genome Sequence of Actinokineospora bangkokensis 44EHWT reveals the biosynthetic pathway of antifungal compounds Thailandins with unusual extender unit butylmalonyl-CoA.</title>
        <authorList>
            <person name="Greule A."/>
            <person name="Intra B."/>
            <person name="Flemming S."/>
            <person name="Rommel M.G."/>
            <person name="Panbangred W."/>
            <person name="Bechthold A."/>
        </authorList>
    </citation>
    <scope>NUCLEOTIDE SEQUENCE [LARGE SCALE GENOMIC DNA]</scope>
    <source>
        <strain evidence="2 3">44EHW</strain>
    </source>
</reference>
<dbReference type="SUPFAM" id="SSF51905">
    <property type="entry name" value="FAD/NAD(P)-binding domain"/>
    <property type="match status" value="1"/>
</dbReference>
<sequence length="557" mass="61163">MGRAGARPATTARPPRPPAGPPRTPTSGGGRTMPPAEHRGVLAPPGPPGFDEQAAEIPDHLLRSPVWTDEAVAASGIPVVDVPFVTVGGGMGSFVMVDVLRIAGVRPEQVKVLTNLRHPWENYAYLTGVSQLPPNYRIRSDASSMPDNLWGFPSYAARRAFRSRSVTGFLAPLWNVLTENLLTDYWTPLAGEVFEGMRREADRIGYWDSVAHGQARMVRRRAAGGYFTVFTTQGARRQRVIYRSAHVQLAVGYPSIRFLPDMQEFRARHGNAQRFVNAYEPHEHVYEDLKSRPGTVVVRGGGIAASAIIHRLLNDREQHGAQTRIVHLLRNYVSGPHGPSRFMRRRGGKGWAHQGFNWPKASWGGQLKMRLERAGDDERRELWKVMKGSTTPYRKGWQKQLERARRNGSYTAVQGTIARVDRTDSGSVQLHCTDAGGAAQAITADYLVDATGLIGDLRSHRLLHDLVEVSGAPRNVLGRLDVSTGFEITALRSGPGRIFAAGAATEGAYYAPADSLLGLQYAALRIADQLADDGFGKKITSARSVAQWCRFMRGVAP</sequence>
<evidence type="ECO:0000256" key="1">
    <source>
        <dbReference type="SAM" id="MobiDB-lite"/>
    </source>
</evidence>
<dbReference type="STRING" id="1193682.BJP25_24055"/>
<dbReference type="InterPro" id="IPR036188">
    <property type="entry name" value="FAD/NAD-bd_sf"/>
</dbReference>